<dbReference type="RefSeq" id="WP_106589476.1">
    <property type="nucleotide sequence ID" value="NZ_PYAV01000012.1"/>
</dbReference>
<dbReference type="OrthoDB" id="9807744at2"/>
<dbReference type="PANTHER" id="PTHR30590">
    <property type="entry name" value="INNER MEMBRANE PROTEIN"/>
    <property type="match status" value="1"/>
</dbReference>
<feature type="transmembrane region" description="Helical" evidence="1">
    <location>
        <begin position="205"/>
        <end position="228"/>
    </location>
</feature>
<evidence type="ECO:0000256" key="1">
    <source>
        <dbReference type="SAM" id="Phobius"/>
    </source>
</evidence>
<feature type="transmembrane region" description="Helical" evidence="1">
    <location>
        <begin position="142"/>
        <end position="163"/>
    </location>
</feature>
<feature type="transmembrane region" description="Helical" evidence="1">
    <location>
        <begin position="281"/>
        <end position="302"/>
    </location>
</feature>
<keyword evidence="1" id="KW-0812">Transmembrane</keyword>
<proteinExistence type="predicted"/>
<reference evidence="3 4" key="1">
    <citation type="submission" date="2018-03" db="EMBL/GenBank/DDBJ databases">
        <title>Genomic Encyclopedia of Type Strains, Phase III (KMG-III): the genomes of soil and plant-associated and newly described type strains.</title>
        <authorList>
            <person name="Whitman W."/>
        </authorList>
    </citation>
    <scope>NUCLEOTIDE SEQUENCE [LARGE SCALE GENOMIC DNA]</scope>
    <source>
        <strain evidence="3 4">CGMCC 1.07653</strain>
    </source>
</reference>
<keyword evidence="1" id="KW-1133">Transmembrane helix</keyword>
<feature type="transmembrane region" description="Helical" evidence="1">
    <location>
        <begin position="351"/>
        <end position="369"/>
    </location>
</feature>
<feature type="transmembrane region" description="Helical" evidence="1">
    <location>
        <begin position="15"/>
        <end position="38"/>
    </location>
</feature>
<keyword evidence="4" id="KW-1185">Reference proteome</keyword>
<feature type="transmembrane region" description="Helical" evidence="1">
    <location>
        <begin position="58"/>
        <end position="82"/>
    </location>
</feature>
<organism evidence="3 4">
    <name type="scientific">Salsuginibacillus halophilus</name>
    <dbReference type="NCBI Taxonomy" id="517424"/>
    <lineage>
        <taxon>Bacteria</taxon>
        <taxon>Bacillati</taxon>
        <taxon>Bacillota</taxon>
        <taxon>Bacilli</taxon>
        <taxon>Bacillales</taxon>
        <taxon>Bacillaceae</taxon>
        <taxon>Salsuginibacillus</taxon>
    </lineage>
</organism>
<name>A0A2P8H9N3_9BACI</name>
<dbReference type="InterPro" id="IPR052529">
    <property type="entry name" value="Bact_Transport_Assoc"/>
</dbReference>
<evidence type="ECO:0000259" key="2">
    <source>
        <dbReference type="Pfam" id="PF04235"/>
    </source>
</evidence>
<evidence type="ECO:0000313" key="3">
    <source>
        <dbReference type="EMBL" id="PSL42937.1"/>
    </source>
</evidence>
<gene>
    <name evidence="3" type="ORF">B0H94_11220</name>
</gene>
<sequence>MKNQEPAGRIQTLDVIRGAALIGIFLVNISLMTSLDYLKYMSAVELERTGIDRGLELLIQWLVEGSFITMFSFLFGVGFYIFMSRAESKGHQVKRLFSRRLVGLLAFGLLHLVFLWMGDILTLYALTGFLLLMFYKRKTKTILIWAFVSLGLFFLLMLSQTLMPANMVKQIQTESKGMVEDAAAAYAAAPSLEWLTYRLTVEVPFVAGGLPFLMLFVLGLFLLGFYAGRKQWFYPNGFSTAWFKRLRNVCLALSVPFVALDALYEFGIFDAGVHEFYLTDTIMRLSAIFLGFAYIAMFALWVESGKWAELQRTLAAMGRMALTNYLMQTLLVYLIVFSTGTFGSWSLWQNVLLVFSIIILQAVLSRVWLSRYQQGPLENVWRRFTYAKS</sequence>
<dbReference type="EMBL" id="PYAV01000012">
    <property type="protein sequence ID" value="PSL42937.1"/>
    <property type="molecule type" value="Genomic_DNA"/>
</dbReference>
<feature type="domain" description="DUF418" evidence="2">
    <location>
        <begin position="227"/>
        <end position="388"/>
    </location>
</feature>
<keyword evidence="1" id="KW-0472">Membrane</keyword>
<evidence type="ECO:0000313" key="4">
    <source>
        <dbReference type="Proteomes" id="UP000242310"/>
    </source>
</evidence>
<dbReference type="InterPro" id="IPR007349">
    <property type="entry name" value="DUF418"/>
</dbReference>
<comment type="caution">
    <text evidence="3">The sequence shown here is derived from an EMBL/GenBank/DDBJ whole genome shotgun (WGS) entry which is preliminary data.</text>
</comment>
<feature type="transmembrane region" description="Helical" evidence="1">
    <location>
        <begin position="249"/>
        <end position="269"/>
    </location>
</feature>
<dbReference type="PANTHER" id="PTHR30590:SF2">
    <property type="entry name" value="INNER MEMBRANE PROTEIN"/>
    <property type="match status" value="1"/>
</dbReference>
<dbReference type="Pfam" id="PF04235">
    <property type="entry name" value="DUF418"/>
    <property type="match status" value="1"/>
</dbReference>
<accession>A0A2P8H9N3</accession>
<feature type="transmembrane region" description="Helical" evidence="1">
    <location>
        <begin position="102"/>
        <end position="135"/>
    </location>
</feature>
<feature type="transmembrane region" description="Helical" evidence="1">
    <location>
        <begin position="322"/>
        <end position="345"/>
    </location>
</feature>
<protein>
    <recommendedName>
        <fullName evidence="2">DUF418 domain-containing protein</fullName>
    </recommendedName>
</protein>
<dbReference type="AlphaFoldDB" id="A0A2P8H9N3"/>
<dbReference type="Proteomes" id="UP000242310">
    <property type="component" value="Unassembled WGS sequence"/>
</dbReference>